<dbReference type="RefSeq" id="XP_004515971.1">
    <property type="nucleotide sequence ID" value="XM_004515914.3"/>
</dbReference>
<reference evidence="2" key="1">
    <citation type="submission" date="2025-08" db="UniProtKB">
        <authorList>
            <consortium name="RefSeq"/>
        </authorList>
    </citation>
    <scope>IDENTIFICATION</scope>
    <source>
        <tissue evidence="2">Etiolated seedlings</tissue>
    </source>
</reference>
<proteinExistence type="predicted"/>
<dbReference type="Proteomes" id="UP000087171">
    <property type="component" value="Unplaced"/>
</dbReference>
<organism evidence="1 2">
    <name type="scientific">Cicer arietinum</name>
    <name type="common">Chickpea</name>
    <name type="synonym">Garbanzo</name>
    <dbReference type="NCBI Taxonomy" id="3827"/>
    <lineage>
        <taxon>Eukaryota</taxon>
        <taxon>Viridiplantae</taxon>
        <taxon>Streptophyta</taxon>
        <taxon>Embryophyta</taxon>
        <taxon>Tracheophyta</taxon>
        <taxon>Spermatophyta</taxon>
        <taxon>Magnoliopsida</taxon>
        <taxon>eudicotyledons</taxon>
        <taxon>Gunneridae</taxon>
        <taxon>Pentapetalae</taxon>
        <taxon>rosids</taxon>
        <taxon>fabids</taxon>
        <taxon>Fabales</taxon>
        <taxon>Fabaceae</taxon>
        <taxon>Papilionoideae</taxon>
        <taxon>50 kb inversion clade</taxon>
        <taxon>NPAAA clade</taxon>
        <taxon>Hologalegina</taxon>
        <taxon>IRL clade</taxon>
        <taxon>Cicereae</taxon>
        <taxon>Cicer</taxon>
    </lineage>
</organism>
<dbReference type="PANTHER" id="PTHR34280">
    <property type="entry name" value="OS01G0920100 PROTEIN"/>
    <property type="match status" value="1"/>
</dbReference>
<dbReference type="InterPro" id="IPR038947">
    <property type="entry name" value="At3g27210-like"/>
</dbReference>
<gene>
    <name evidence="2" type="primary">LOC101515425</name>
</gene>
<dbReference type="PANTHER" id="PTHR34280:SF2">
    <property type="entry name" value="OS01G0920100 PROTEIN"/>
    <property type="match status" value="1"/>
</dbReference>
<name>A0A1S2Z6L6_CICAR</name>
<accession>A0A1S2Z6L6</accession>
<dbReference type="OrthoDB" id="1925325at2759"/>
<dbReference type="GeneID" id="101515425"/>
<evidence type="ECO:0000313" key="2">
    <source>
        <dbReference type="RefSeq" id="XP_004515971.1"/>
    </source>
</evidence>
<keyword evidence="1" id="KW-1185">Reference proteome</keyword>
<sequence>MGSCSSVHRNSFCSKTVDELVILPSPIKENPKNDNFLIQDVAVKSPSRSTTTFNASKDEAFFDSKGWLDSDCEDDFYSVNGDFTPSRGTTPLHHNFATSIINKTPSEDIVPKPYPTEKKKNLLELFRESVRENQNNEVEKTSTNEQNQLLKPTIIHDILTTKSAQSTPYISGGNSSCSSIERNTINDENESSPCIREPVQCCLPNLVSCRSFSERRRKASPAIAANGKV</sequence>
<dbReference type="PaxDb" id="3827-XP_004515971.1"/>
<dbReference type="KEGG" id="cam:101515425"/>
<evidence type="ECO:0000313" key="1">
    <source>
        <dbReference type="Proteomes" id="UP000087171"/>
    </source>
</evidence>
<dbReference type="STRING" id="3827.A0A1S2Z6L6"/>
<protein>
    <submittedName>
        <fullName evidence="2">Uncharacterized protein At3g27210</fullName>
    </submittedName>
</protein>
<dbReference type="AlphaFoldDB" id="A0A1S2Z6L6"/>
<dbReference type="eggNOG" id="ENOG502RYYI">
    <property type="taxonomic scope" value="Eukaryota"/>
</dbReference>